<name>A0A3N4JTH3_9PEZI</name>
<dbReference type="PANTHER" id="PTHR14580">
    <property type="entry name" value="MULTIPLE MYELOMA TUMOR-ASSOCIATED PROTEIN 2 FAMILY MEMBER"/>
    <property type="match status" value="1"/>
</dbReference>
<dbReference type="InterPro" id="IPR019315">
    <property type="entry name" value="MMTA2_N"/>
</dbReference>
<feature type="compositionally biased region" description="Basic and acidic residues" evidence="1">
    <location>
        <begin position="377"/>
        <end position="389"/>
    </location>
</feature>
<dbReference type="OrthoDB" id="5390672at2759"/>
<proteinExistence type="predicted"/>
<sequence>MDLLSGLRKGDSSRGGRAEFKWDDVKEDKDRENYLGHSLMAPVGRWQKNKDLTWYAKSGAGEMSAEEARKEEIRKIKEAEQDALSEALGFKVVKRHMDPVDQDEVKRAIKESGDDNEEGKGVGFGKRTGRDSPDGASGERDEGDGMKGEFKPVEKDRRRERSDRREGSRSRGRDDRDRHRHRDRDRRDRDRDRDRERVTAIDPESGLMELSYPPAQMRQSVAGIEDKIMRGIHSPGQIERIVLEENGTGPAKPPNGNAFKSVTVLRGGSELGTLFTLRANFFFAYLPPTEGETGPSSSSAATRKKAVPHTLKVMETERATRSTRKKSPLNEDEPFPDGGDYNGKKSQSSQKENPGLLSKGKKRASPVPETNPDDQDEGKMEADDVERPPANKRRRATRKR</sequence>
<evidence type="ECO:0000259" key="2">
    <source>
        <dbReference type="Pfam" id="PF10159"/>
    </source>
</evidence>
<protein>
    <recommendedName>
        <fullName evidence="2">Multiple myeloma tumor-associated protein 2-like N-terminal domain-containing protein</fullName>
    </recommendedName>
</protein>
<dbReference type="STRING" id="1336337.A0A3N4JTH3"/>
<dbReference type="InterPro" id="IPR039207">
    <property type="entry name" value="MMTAG2-like"/>
</dbReference>
<gene>
    <name evidence="3" type="ORF">L873DRAFT_1681217</name>
</gene>
<feature type="domain" description="Multiple myeloma tumor-associated protein 2-like N-terminal" evidence="2">
    <location>
        <begin position="13"/>
        <end position="89"/>
    </location>
</feature>
<accession>A0A3N4JTH3</accession>
<evidence type="ECO:0000313" key="3">
    <source>
        <dbReference type="EMBL" id="RPB00122.1"/>
    </source>
</evidence>
<evidence type="ECO:0000256" key="1">
    <source>
        <dbReference type="SAM" id="MobiDB-lite"/>
    </source>
</evidence>
<feature type="compositionally biased region" description="Basic residues" evidence="1">
    <location>
        <begin position="390"/>
        <end position="400"/>
    </location>
</feature>
<feature type="compositionally biased region" description="Basic and acidic residues" evidence="1">
    <location>
        <begin position="95"/>
        <end position="113"/>
    </location>
</feature>
<evidence type="ECO:0000313" key="4">
    <source>
        <dbReference type="Proteomes" id="UP000276215"/>
    </source>
</evidence>
<dbReference type="Proteomes" id="UP000276215">
    <property type="component" value="Unassembled WGS sequence"/>
</dbReference>
<keyword evidence="4" id="KW-1185">Reference proteome</keyword>
<feature type="region of interest" description="Disordered" evidence="1">
    <location>
        <begin position="89"/>
        <end position="210"/>
    </location>
</feature>
<dbReference type="EMBL" id="ML120382">
    <property type="protein sequence ID" value="RPB00122.1"/>
    <property type="molecule type" value="Genomic_DNA"/>
</dbReference>
<feature type="compositionally biased region" description="Basic and acidic residues" evidence="1">
    <location>
        <begin position="128"/>
        <end position="177"/>
    </location>
</feature>
<dbReference type="PANTHER" id="PTHR14580:SF0">
    <property type="entry name" value="MULTIPLE MYELOMA TUMOR-ASSOCIATED PROTEIN 2"/>
    <property type="match status" value="1"/>
</dbReference>
<organism evidence="3 4">
    <name type="scientific">Choiromyces venosus 120613-1</name>
    <dbReference type="NCBI Taxonomy" id="1336337"/>
    <lineage>
        <taxon>Eukaryota</taxon>
        <taxon>Fungi</taxon>
        <taxon>Dikarya</taxon>
        <taxon>Ascomycota</taxon>
        <taxon>Pezizomycotina</taxon>
        <taxon>Pezizomycetes</taxon>
        <taxon>Pezizales</taxon>
        <taxon>Tuberaceae</taxon>
        <taxon>Choiromyces</taxon>
    </lineage>
</organism>
<dbReference type="Pfam" id="PF10159">
    <property type="entry name" value="MMtag"/>
    <property type="match status" value="1"/>
</dbReference>
<reference evidence="3 4" key="1">
    <citation type="journal article" date="2018" name="Nat. Ecol. Evol.">
        <title>Pezizomycetes genomes reveal the molecular basis of ectomycorrhizal truffle lifestyle.</title>
        <authorList>
            <person name="Murat C."/>
            <person name="Payen T."/>
            <person name="Noel B."/>
            <person name="Kuo A."/>
            <person name="Morin E."/>
            <person name="Chen J."/>
            <person name="Kohler A."/>
            <person name="Krizsan K."/>
            <person name="Balestrini R."/>
            <person name="Da Silva C."/>
            <person name="Montanini B."/>
            <person name="Hainaut M."/>
            <person name="Levati E."/>
            <person name="Barry K.W."/>
            <person name="Belfiori B."/>
            <person name="Cichocki N."/>
            <person name="Clum A."/>
            <person name="Dockter R.B."/>
            <person name="Fauchery L."/>
            <person name="Guy J."/>
            <person name="Iotti M."/>
            <person name="Le Tacon F."/>
            <person name="Lindquist E.A."/>
            <person name="Lipzen A."/>
            <person name="Malagnac F."/>
            <person name="Mello A."/>
            <person name="Molinier V."/>
            <person name="Miyauchi S."/>
            <person name="Poulain J."/>
            <person name="Riccioni C."/>
            <person name="Rubini A."/>
            <person name="Sitrit Y."/>
            <person name="Splivallo R."/>
            <person name="Traeger S."/>
            <person name="Wang M."/>
            <person name="Zifcakova L."/>
            <person name="Wipf D."/>
            <person name="Zambonelli A."/>
            <person name="Paolocci F."/>
            <person name="Nowrousian M."/>
            <person name="Ottonello S."/>
            <person name="Baldrian P."/>
            <person name="Spatafora J.W."/>
            <person name="Henrissat B."/>
            <person name="Nagy L.G."/>
            <person name="Aury J.M."/>
            <person name="Wincker P."/>
            <person name="Grigoriev I.V."/>
            <person name="Bonfante P."/>
            <person name="Martin F.M."/>
        </authorList>
    </citation>
    <scope>NUCLEOTIDE SEQUENCE [LARGE SCALE GENOMIC DNA]</scope>
    <source>
        <strain evidence="3 4">120613-1</strain>
    </source>
</reference>
<feature type="compositionally biased region" description="Basic and acidic residues" evidence="1">
    <location>
        <begin position="185"/>
        <end position="199"/>
    </location>
</feature>
<feature type="region of interest" description="Disordered" evidence="1">
    <location>
        <begin position="288"/>
        <end position="400"/>
    </location>
</feature>
<dbReference type="AlphaFoldDB" id="A0A3N4JTH3"/>